<accession>A0AC34GGI6</accession>
<dbReference type="Proteomes" id="UP000887579">
    <property type="component" value="Unplaced"/>
</dbReference>
<protein>
    <submittedName>
        <fullName evidence="2">Uncharacterized protein</fullName>
    </submittedName>
</protein>
<name>A0AC34GGI6_9BILA</name>
<evidence type="ECO:0000313" key="1">
    <source>
        <dbReference type="Proteomes" id="UP000887579"/>
    </source>
</evidence>
<sequence length="96" mass="11092">MGKFKPKYSKKKPVSMMENAPPQQEEDAFNMEDMIEEVDPSQLVGLERKAFKRKPSPDDDSDEEDLKNVKIIEEPKKKKQMKEKKPKELVNGKAAN</sequence>
<reference evidence="2" key="1">
    <citation type="submission" date="2022-11" db="UniProtKB">
        <authorList>
            <consortium name="WormBaseParasite"/>
        </authorList>
    </citation>
    <scope>IDENTIFICATION</scope>
</reference>
<proteinExistence type="predicted"/>
<organism evidence="1 2">
    <name type="scientific">Panagrolaimus sp. ES5</name>
    <dbReference type="NCBI Taxonomy" id="591445"/>
    <lineage>
        <taxon>Eukaryota</taxon>
        <taxon>Metazoa</taxon>
        <taxon>Ecdysozoa</taxon>
        <taxon>Nematoda</taxon>
        <taxon>Chromadorea</taxon>
        <taxon>Rhabditida</taxon>
        <taxon>Tylenchina</taxon>
        <taxon>Panagrolaimomorpha</taxon>
        <taxon>Panagrolaimoidea</taxon>
        <taxon>Panagrolaimidae</taxon>
        <taxon>Panagrolaimus</taxon>
    </lineage>
</organism>
<evidence type="ECO:0000313" key="2">
    <source>
        <dbReference type="WBParaSite" id="ES5_v2.g28818.t1"/>
    </source>
</evidence>
<dbReference type="WBParaSite" id="ES5_v2.g28818.t1">
    <property type="protein sequence ID" value="ES5_v2.g28818.t1"/>
    <property type="gene ID" value="ES5_v2.g28818"/>
</dbReference>